<feature type="chain" id="PRO_5037404979" evidence="2">
    <location>
        <begin position="27"/>
        <end position="426"/>
    </location>
</feature>
<dbReference type="AlphaFoldDB" id="A0A942ICG7"/>
<dbReference type="Proteomes" id="UP000678281">
    <property type="component" value="Unassembled WGS sequence"/>
</dbReference>
<name>A0A942ICG7_9HYPH</name>
<feature type="signal peptide" evidence="2">
    <location>
        <begin position="1"/>
        <end position="26"/>
    </location>
</feature>
<sequence length="426" mass="44586">MSLRLRHTIWRAGALCTLCLAAPAIAQSDVFTGDGSRSDNDRLTPGIYPTDPVLANGNWLREPHDPFFDVDWSVALRGSYTKSTSGERFDVRTIPSVTLSHTGSRSNVSATGSAEIVQPINGQIDVSALRLSGSLGYALDSDTTLDAAGRLSVTRSQAGTPGVASNIEVAPLTISGGGDLGVTRQFGKFNVGLTGSADRTVYQETTLSDGTRVNNADQDAWALNTGLRVGFQITPIFEVFGRASVGRDVFDVQSASLGLKPDATTSLLEAGVTGKWNEVLEASASTGVTLRRFDASSLGEVTAQTYDASLTFRPDPTIQMTAGLSTTVAPPGPSGSGSTRIGYAADGEVAYTVNSWVALRALANWSSASYIGSTDTETGYGFGAGGDYKVNAHTALTADYNFDKSDSSTNGPQEAHQVSVGITVSR</sequence>
<evidence type="ECO:0000256" key="2">
    <source>
        <dbReference type="SAM" id="SignalP"/>
    </source>
</evidence>
<keyword evidence="4" id="KW-1185">Reference proteome</keyword>
<keyword evidence="2" id="KW-0732">Signal</keyword>
<gene>
    <name evidence="3" type="ORF">KD146_00355</name>
</gene>
<dbReference type="InterPro" id="IPR011250">
    <property type="entry name" value="OMP/PagP_B-barrel"/>
</dbReference>
<dbReference type="EMBL" id="JAGXTP010000001">
    <property type="protein sequence ID" value="MBS3847135.1"/>
    <property type="molecule type" value="Genomic_DNA"/>
</dbReference>
<evidence type="ECO:0000256" key="1">
    <source>
        <dbReference type="SAM" id="MobiDB-lite"/>
    </source>
</evidence>
<accession>A0A942ICG7</accession>
<dbReference type="Pfam" id="PF10082">
    <property type="entry name" value="BBP2_2"/>
    <property type="match status" value="1"/>
</dbReference>
<dbReference type="SUPFAM" id="SSF56925">
    <property type="entry name" value="OMPA-like"/>
    <property type="match status" value="1"/>
</dbReference>
<dbReference type="InterPro" id="IPR036709">
    <property type="entry name" value="Autotransporte_beta_dom_sf"/>
</dbReference>
<organism evidence="3 4">
    <name type="scientific">Devosia litorisediminis</name>
    <dbReference type="NCBI Taxonomy" id="2829817"/>
    <lineage>
        <taxon>Bacteria</taxon>
        <taxon>Pseudomonadati</taxon>
        <taxon>Pseudomonadota</taxon>
        <taxon>Alphaproteobacteria</taxon>
        <taxon>Hyphomicrobiales</taxon>
        <taxon>Devosiaceae</taxon>
        <taxon>Devosia</taxon>
    </lineage>
</organism>
<reference evidence="3" key="1">
    <citation type="submission" date="2021-04" db="EMBL/GenBank/DDBJ databases">
        <title>Devosia litorisediminis sp. nov., isolated from a sand dune.</title>
        <authorList>
            <person name="Park S."/>
            <person name="Yoon J.-H."/>
        </authorList>
    </citation>
    <scope>NUCLEOTIDE SEQUENCE</scope>
    <source>
        <strain evidence="3">BSSL-BM10</strain>
    </source>
</reference>
<evidence type="ECO:0000313" key="3">
    <source>
        <dbReference type="EMBL" id="MBS3847135.1"/>
    </source>
</evidence>
<feature type="region of interest" description="Disordered" evidence="1">
    <location>
        <begin position="404"/>
        <end position="426"/>
    </location>
</feature>
<comment type="caution">
    <text evidence="3">The sequence shown here is derived from an EMBL/GenBank/DDBJ whole genome shotgun (WGS) entry which is preliminary data.</text>
</comment>
<dbReference type="SUPFAM" id="SSF103515">
    <property type="entry name" value="Autotransporter"/>
    <property type="match status" value="1"/>
</dbReference>
<dbReference type="InterPro" id="IPR018759">
    <property type="entry name" value="BBP2_2"/>
</dbReference>
<dbReference type="RefSeq" id="WP_212656789.1">
    <property type="nucleotide sequence ID" value="NZ_JAGXTP010000001.1"/>
</dbReference>
<proteinExistence type="predicted"/>
<evidence type="ECO:0000313" key="4">
    <source>
        <dbReference type="Proteomes" id="UP000678281"/>
    </source>
</evidence>
<protein>
    <submittedName>
        <fullName evidence="3">Outer membrane beta-barrel protein</fullName>
    </submittedName>
</protein>